<dbReference type="GO" id="GO:0002098">
    <property type="term" value="P:tRNA wobble uridine modification"/>
    <property type="evidence" value="ECO:0007669"/>
    <property type="project" value="TreeGrafter"/>
</dbReference>
<dbReference type="PANTHER" id="PTHR42714:SF2">
    <property type="entry name" value="TRNA MODIFICATION GTPASE GTPBP3, MITOCHONDRIAL"/>
    <property type="match status" value="1"/>
</dbReference>
<dbReference type="SUPFAM" id="SSF103025">
    <property type="entry name" value="Folate-binding domain"/>
    <property type="match status" value="1"/>
</dbReference>
<dbReference type="HAMAP" id="MF_00379">
    <property type="entry name" value="GTPase_MnmE"/>
    <property type="match status" value="1"/>
</dbReference>
<evidence type="ECO:0000256" key="3">
    <source>
        <dbReference type="ARBA" id="ARBA00022694"/>
    </source>
</evidence>
<gene>
    <name evidence="10" type="ORF">L211DRAFT_54336</name>
    <name evidence="11" type="ORF">L211DRAFT_55448</name>
</gene>
<accession>A0A3N4LS74</accession>
<dbReference type="GO" id="GO:0030488">
    <property type="term" value="P:tRNA methylation"/>
    <property type="evidence" value="ECO:0007669"/>
    <property type="project" value="TreeGrafter"/>
</dbReference>
<dbReference type="PANTHER" id="PTHR42714">
    <property type="entry name" value="TRNA MODIFICATION GTPASE GTPBP3"/>
    <property type="match status" value="1"/>
</dbReference>
<dbReference type="InterPro" id="IPR027417">
    <property type="entry name" value="P-loop_NTPase"/>
</dbReference>
<dbReference type="Pfam" id="PF12631">
    <property type="entry name" value="MnmE_helical"/>
    <property type="match status" value="1"/>
</dbReference>
<dbReference type="OrthoDB" id="188276at2759"/>
<proteinExistence type="inferred from homology"/>
<dbReference type="Proteomes" id="UP000267821">
    <property type="component" value="Unassembled WGS sequence"/>
</dbReference>
<keyword evidence="5" id="KW-0342">GTP-binding</keyword>
<keyword evidence="12" id="KW-1185">Reference proteome</keyword>
<evidence type="ECO:0000259" key="8">
    <source>
        <dbReference type="Pfam" id="PF10396"/>
    </source>
</evidence>
<dbReference type="InterPro" id="IPR004520">
    <property type="entry name" value="GTPase_MnmE"/>
</dbReference>
<feature type="region of interest" description="Disordered" evidence="6">
    <location>
        <begin position="502"/>
        <end position="535"/>
    </location>
</feature>
<dbReference type="GO" id="GO:0005525">
    <property type="term" value="F:GTP binding"/>
    <property type="evidence" value="ECO:0007669"/>
    <property type="project" value="UniProtKB-KW"/>
</dbReference>
<sequence length="658" mass="70627">MRAFVRASTRNHLRIASTPSTAYARVCHVSHSIAPQQSILQIPPRSRASQRQGFGTSCAVRPSRMLAAYALSEVSTPVRDSGEDGVDSTIVALSTPPGKSAIAVVRASGPACLDIYRALCPNKPLPKPRHATLRVLYDPASSEPEVLDPGALILYFPGPRSTTGEDILELHLHGGPAILHSVLAAIPKCPTLISNSFIRYAEPGEFTRRAFLNDRLSLPQIEALGDSLSAETEQQRKLSLRGSGTGLTSLYESWRRQLVEARGELEALIDFSEDQSFEVPPRELLEGVTCGVKRLRQRMRTFVGNAVRGELLRDGISISLVGAPNVGKSSLLNKIVGREAVIVSREAGTTRDVVDLSVDLGGYVMVVGDTAGLRIGDIGDGGMGNVVGGIEREGIRRARKRVMEGDVVVVVLAVDEDELSGELSLAIPKEVVEVVREAVGGERKKEVVVCVNKMDLLQEYPPPPDGQLPPIPDIWRDMVMASFPALSEDAIVGISCYDSKASKFDSDDSDSDDIEFDDTYFGEAGSEDTTSGSPVQTAEANVQPFLSTLTSLFARMTTSSATSPEAKDSLAATTRQRLLVESCLRYLDRYLEMVEVDCYASVAEDMNGDGGGGVDVVLAAEELRSAAGCLSKITGKGEGSLDVEEVLGVVFEKFCVGK</sequence>
<reference evidence="11 12" key="1">
    <citation type="journal article" date="2018" name="Nat. Ecol. Evol.">
        <title>Pezizomycetes genomes reveal the molecular basis of ectomycorrhizal truffle lifestyle.</title>
        <authorList>
            <person name="Murat C."/>
            <person name="Payen T."/>
            <person name="Noel B."/>
            <person name="Kuo A."/>
            <person name="Morin E."/>
            <person name="Chen J."/>
            <person name="Kohler A."/>
            <person name="Krizsan K."/>
            <person name="Balestrini R."/>
            <person name="Da Silva C."/>
            <person name="Montanini B."/>
            <person name="Hainaut M."/>
            <person name="Levati E."/>
            <person name="Barry K.W."/>
            <person name="Belfiori B."/>
            <person name="Cichocki N."/>
            <person name="Clum A."/>
            <person name="Dockter R.B."/>
            <person name="Fauchery L."/>
            <person name="Guy J."/>
            <person name="Iotti M."/>
            <person name="Le Tacon F."/>
            <person name="Lindquist E.A."/>
            <person name="Lipzen A."/>
            <person name="Malagnac F."/>
            <person name="Mello A."/>
            <person name="Molinier V."/>
            <person name="Miyauchi S."/>
            <person name="Poulain J."/>
            <person name="Riccioni C."/>
            <person name="Rubini A."/>
            <person name="Sitrit Y."/>
            <person name="Splivallo R."/>
            <person name="Traeger S."/>
            <person name="Wang M."/>
            <person name="Zifcakova L."/>
            <person name="Wipf D."/>
            <person name="Zambonelli A."/>
            <person name="Paolocci F."/>
            <person name="Nowrousian M."/>
            <person name="Ottonello S."/>
            <person name="Baldrian P."/>
            <person name="Spatafora J.W."/>
            <person name="Henrissat B."/>
            <person name="Nagy L.G."/>
            <person name="Aury J.M."/>
            <person name="Wincker P."/>
            <person name="Grigoriev I.V."/>
            <person name="Bonfante P."/>
            <person name="Martin F.M."/>
        </authorList>
    </citation>
    <scope>NUCLEOTIDE SEQUENCE [LARGE SCALE GENOMIC DNA]</scope>
    <source>
        <strain evidence="11 12">ATCC MYA-4762</strain>
    </source>
</reference>
<evidence type="ECO:0000313" key="12">
    <source>
        <dbReference type="Proteomes" id="UP000267821"/>
    </source>
</evidence>
<dbReference type="FunFam" id="3.30.1360.120:FF:000007">
    <property type="entry name" value="tRNA modification GTPase GTPBP3, mitochondrial"/>
    <property type="match status" value="1"/>
</dbReference>
<evidence type="ECO:0000313" key="10">
    <source>
        <dbReference type="EMBL" id="RPB25737.1"/>
    </source>
</evidence>
<evidence type="ECO:0000256" key="5">
    <source>
        <dbReference type="ARBA" id="ARBA00023134"/>
    </source>
</evidence>
<dbReference type="STRING" id="1051890.A0A3N4LS74"/>
<dbReference type="AlphaFoldDB" id="A0A3N4LS74"/>
<evidence type="ECO:0000256" key="2">
    <source>
        <dbReference type="ARBA" id="ARBA00011043"/>
    </source>
</evidence>
<evidence type="ECO:0000256" key="1">
    <source>
        <dbReference type="ARBA" id="ARBA00004173"/>
    </source>
</evidence>
<organism evidence="11 12">
    <name type="scientific">Terfezia boudieri ATCC MYA-4762</name>
    <dbReference type="NCBI Taxonomy" id="1051890"/>
    <lineage>
        <taxon>Eukaryota</taxon>
        <taxon>Fungi</taxon>
        <taxon>Dikarya</taxon>
        <taxon>Ascomycota</taxon>
        <taxon>Pezizomycotina</taxon>
        <taxon>Pezizomycetes</taxon>
        <taxon>Pezizales</taxon>
        <taxon>Pezizaceae</taxon>
        <taxon>Terfezia</taxon>
    </lineage>
</organism>
<evidence type="ECO:0000259" key="7">
    <source>
        <dbReference type="Pfam" id="PF01926"/>
    </source>
</evidence>
<name>A0A3N4LS74_9PEZI</name>
<evidence type="ECO:0000313" key="11">
    <source>
        <dbReference type="EMBL" id="RPB25764.1"/>
    </source>
</evidence>
<dbReference type="CDD" id="cd04164">
    <property type="entry name" value="trmE"/>
    <property type="match status" value="1"/>
</dbReference>
<dbReference type="InterPro" id="IPR031168">
    <property type="entry name" value="G_TrmE"/>
</dbReference>
<dbReference type="SUPFAM" id="SSF52540">
    <property type="entry name" value="P-loop containing nucleoside triphosphate hydrolases"/>
    <property type="match status" value="1"/>
</dbReference>
<dbReference type="GO" id="GO:0003924">
    <property type="term" value="F:GTPase activity"/>
    <property type="evidence" value="ECO:0007669"/>
    <property type="project" value="InterPro"/>
</dbReference>
<dbReference type="CDD" id="cd14858">
    <property type="entry name" value="TrmE_N"/>
    <property type="match status" value="1"/>
</dbReference>
<dbReference type="Gene3D" id="3.40.50.300">
    <property type="entry name" value="P-loop containing nucleotide triphosphate hydrolases"/>
    <property type="match status" value="1"/>
</dbReference>
<dbReference type="InterPro" id="IPR018948">
    <property type="entry name" value="GTP-bd_TrmE_N"/>
</dbReference>
<feature type="domain" description="GTP-binding protein TrmE N-terminal" evidence="8">
    <location>
        <begin position="89"/>
        <end position="215"/>
    </location>
</feature>
<dbReference type="EMBL" id="ML121536">
    <property type="protein sequence ID" value="RPB25764.1"/>
    <property type="molecule type" value="Genomic_DNA"/>
</dbReference>
<dbReference type="InterPro" id="IPR006073">
    <property type="entry name" value="GTP-bd"/>
</dbReference>
<feature type="domain" description="MnmE helical" evidence="9">
    <location>
        <begin position="218"/>
        <end position="655"/>
    </location>
</feature>
<evidence type="ECO:0000256" key="4">
    <source>
        <dbReference type="ARBA" id="ARBA00022741"/>
    </source>
</evidence>
<evidence type="ECO:0000259" key="9">
    <source>
        <dbReference type="Pfam" id="PF12631"/>
    </source>
</evidence>
<dbReference type="InterPro" id="IPR027368">
    <property type="entry name" value="MnmE_dom2"/>
</dbReference>
<evidence type="ECO:0000256" key="6">
    <source>
        <dbReference type="SAM" id="MobiDB-lite"/>
    </source>
</evidence>
<dbReference type="Gene3D" id="1.20.120.430">
    <property type="entry name" value="tRNA modification GTPase MnmE domain 2"/>
    <property type="match status" value="1"/>
</dbReference>
<protein>
    <submittedName>
        <fullName evidence="11">P-loop containing nucleoside triphosphate hydrolase protein</fullName>
    </submittedName>
</protein>
<feature type="domain" description="G" evidence="7">
    <location>
        <begin position="318"/>
        <end position="453"/>
    </location>
</feature>
<feature type="compositionally biased region" description="Acidic residues" evidence="6">
    <location>
        <begin position="507"/>
        <end position="520"/>
    </location>
</feature>
<keyword evidence="11" id="KW-0378">Hydrolase</keyword>
<dbReference type="Gene3D" id="3.30.1360.120">
    <property type="entry name" value="Probable tRNA modification gtpase trme, domain 1"/>
    <property type="match status" value="1"/>
</dbReference>
<dbReference type="InterPro" id="IPR027266">
    <property type="entry name" value="TrmE/GcvT-like"/>
</dbReference>
<keyword evidence="3" id="KW-0819">tRNA processing</keyword>
<dbReference type="Pfam" id="PF10396">
    <property type="entry name" value="TrmE_N"/>
    <property type="match status" value="1"/>
</dbReference>
<comment type="subcellular location">
    <subcellularLocation>
        <location evidence="1">Mitochondrion</location>
    </subcellularLocation>
</comment>
<dbReference type="Pfam" id="PF01926">
    <property type="entry name" value="MMR_HSR1"/>
    <property type="match status" value="1"/>
</dbReference>
<comment type="similarity">
    <text evidence="2">Belongs to the TRAFAC class TrmE-Era-EngA-EngB-Septin-like GTPase superfamily. TrmE GTPase family.</text>
</comment>
<keyword evidence="4" id="KW-0547">Nucleotide-binding</keyword>
<dbReference type="EMBL" id="ML121536">
    <property type="protein sequence ID" value="RPB25737.1"/>
    <property type="molecule type" value="Genomic_DNA"/>
</dbReference>
<dbReference type="InterPro" id="IPR025867">
    <property type="entry name" value="MnmE_helical"/>
</dbReference>
<dbReference type="GO" id="GO:0005739">
    <property type="term" value="C:mitochondrion"/>
    <property type="evidence" value="ECO:0007669"/>
    <property type="project" value="UniProtKB-SubCell"/>
</dbReference>
<dbReference type="FunCoup" id="A0A3N4LS74">
    <property type="interactions" value="421"/>
</dbReference>